<keyword evidence="4" id="KW-1185">Reference proteome</keyword>
<dbReference type="Gramene" id="TVU29733">
    <property type="protein sequence ID" value="TVU29733"/>
    <property type="gene ID" value="EJB05_21317"/>
</dbReference>
<dbReference type="Proteomes" id="UP000324897">
    <property type="component" value="Chromosome 1"/>
</dbReference>
<evidence type="ECO:0000313" key="2">
    <source>
        <dbReference type="EMBL" id="TVU29733.1"/>
    </source>
</evidence>
<feature type="compositionally biased region" description="Low complexity" evidence="1">
    <location>
        <begin position="41"/>
        <end position="53"/>
    </location>
</feature>
<evidence type="ECO:0000256" key="1">
    <source>
        <dbReference type="SAM" id="MobiDB-lite"/>
    </source>
</evidence>
<dbReference type="EMBL" id="RWGY01000011">
    <property type="protein sequence ID" value="TVU29784.1"/>
    <property type="molecule type" value="Genomic_DNA"/>
</dbReference>
<dbReference type="EMBL" id="RWGY01000011">
    <property type="protein sequence ID" value="TVU29733.1"/>
    <property type="molecule type" value="Genomic_DNA"/>
</dbReference>
<evidence type="ECO:0000313" key="3">
    <source>
        <dbReference type="EMBL" id="TVU29784.1"/>
    </source>
</evidence>
<gene>
    <name evidence="2" type="ORF">EJB05_21317</name>
    <name evidence="3" type="ORF">EJB05_21370</name>
</gene>
<feature type="region of interest" description="Disordered" evidence="1">
    <location>
        <begin position="30"/>
        <end position="53"/>
    </location>
</feature>
<accession>A0A5J9V2N3</accession>
<feature type="non-terminal residue" evidence="3">
    <location>
        <position position="1"/>
    </location>
</feature>
<comment type="caution">
    <text evidence="3">The sequence shown here is derived from an EMBL/GenBank/DDBJ whole genome shotgun (WGS) entry which is preliminary data.</text>
</comment>
<dbReference type="AlphaFoldDB" id="A0A5J9V2N3"/>
<protein>
    <submittedName>
        <fullName evidence="3">Uncharacterized protein</fullName>
    </submittedName>
</protein>
<dbReference type="Gramene" id="TVU29784">
    <property type="protein sequence ID" value="TVU29784"/>
    <property type="gene ID" value="EJB05_21370"/>
</dbReference>
<evidence type="ECO:0000313" key="4">
    <source>
        <dbReference type="Proteomes" id="UP000324897"/>
    </source>
</evidence>
<sequence length="93" mass="9790">FPHLKNSGSGFQKAQTQAIAAISAIKSTSPQLPKATPFLPSPSGRGPSTPPVGGRAFLWVRGRLTPSSSCVDCLRLARRQRDDSSRCSVVGAI</sequence>
<name>A0A5J9V2N3_9POAL</name>
<reference evidence="3 4" key="1">
    <citation type="journal article" date="2019" name="Sci. Rep.">
        <title>A high-quality genome of Eragrostis curvula grass provides insights into Poaceae evolution and supports new strategies to enhance forage quality.</title>
        <authorList>
            <person name="Carballo J."/>
            <person name="Santos B.A.C.M."/>
            <person name="Zappacosta D."/>
            <person name="Garbus I."/>
            <person name="Selva J.P."/>
            <person name="Gallo C.A."/>
            <person name="Diaz A."/>
            <person name="Albertini E."/>
            <person name="Caccamo M."/>
            <person name="Echenique V."/>
        </authorList>
    </citation>
    <scope>NUCLEOTIDE SEQUENCE [LARGE SCALE GENOMIC DNA]</scope>
    <source>
        <strain evidence="4">cv. Victoria</strain>
        <tissue evidence="3">Leaf</tissue>
    </source>
</reference>
<proteinExistence type="predicted"/>
<organism evidence="3 4">
    <name type="scientific">Eragrostis curvula</name>
    <name type="common">weeping love grass</name>
    <dbReference type="NCBI Taxonomy" id="38414"/>
    <lineage>
        <taxon>Eukaryota</taxon>
        <taxon>Viridiplantae</taxon>
        <taxon>Streptophyta</taxon>
        <taxon>Embryophyta</taxon>
        <taxon>Tracheophyta</taxon>
        <taxon>Spermatophyta</taxon>
        <taxon>Magnoliopsida</taxon>
        <taxon>Liliopsida</taxon>
        <taxon>Poales</taxon>
        <taxon>Poaceae</taxon>
        <taxon>PACMAD clade</taxon>
        <taxon>Chloridoideae</taxon>
        <taxon>Eragrostideae</taxon>
        <taxon>Eragrostidinae</taxon>
        <taxon>Eragrostis</taxon>
    </lineage>
</organism>